<comment type="caution">
    <text evidence="2">The sequence shown here is derived from an EMBL/GenBank/DDBJ whole genome shotgun (WGS) entry which is preliminary data.</text>
</comment>
<proteinExistence type="predicted"/>
<organism evidence="2 3">
    <name type="scientific">Lagenidium giganteum</name>
    <dbReference type="NCBI Taxonomy" id="4803"/>
    <lineage>
        <taxon>Eukaryota</taxon>
        <taxon>Sar</taxon>
        <taxon>Stramenopiles</taxon>
        <taxon>Oomycota</taxon>
        <taxon>Peronosporomycetes</taxon>
        <taxon>Pythiales</taxon>
        <taxon>Pythiaceae</taxon>
    </lineage>
</organism>
<accession>A0AAV2YHK5</accession>
<feature type="signal peptide" evidence="1">
    <location>
        <begin position="1"/>
        <end position="45"/>
    </location>
</feature>
<sequence>MLPSAGESRVAMAHHTKSRTAQQRSLLAAKALSVTLLLLVHAASSATTTFYVATNGSDTNEGTFQAPFNTIARAQAAVRAAKNATPAQPITVFLRGGRYPLPHTLEFGVDDSGASADAPVTYQAYCDRDLEDNMTTLLHFPYSGDHSILPRERWNGVGDETKWRGPDDPFAQLAINKTANVLLPAPAPAPAALPPQIGNVCVDKVGVGHTCYTGSIARCVHGCMRACAAHLERKFYSVEFYAEFSHLFGKALQREEDCVEVCSLSCRGCEPVTLSGSLLLPPGTVNWTLDHTVHNSSANGAALNVFVADLKAVWPTQGIDEADPSLAVMITTLYLNDLELPRAGFPNCHIFPGHVVAAEAFRTNGTFVTATFNCSYVNVARAINSFAFAYDPNAFSPRVSTWNATLLHDAVVQIHPNASIDGNLLFSLNSINSSDGRIDLGAGGAQISQEVFANGPFASDNGASMSFRVENVLEELDSPGEWYFDRRTRKLYLTPVNSSMVGADLTAASIEIPLLRQLVRVSGTRENQYLEPAHASSSLIESNSKTETSDLRFRHLIFSGTRLFHTDVYENVPASPWPLPRIAAFFMETVARIVVEHCTFDKIGGNALMVSGESDAVQLVNNNVSYVGAHAIALVARLGFQHTAAQSPVLAHLLYSRSPNVSFNQVHHFGRQVTHAAGIMVTAAKQAIVQGNLVFAFPSSTATNYFLKDADGAAFSSSRPLIRPIINLTIPSTLAQNLSAFYTISVPVVGLDIPVIAKLVGAPECPSGTGRVDSLYGEEYPFTYNQCSGCCSVHDATARIRILGGAVAWANASRSVVLRPGDTLELSATSSSFFNAFVDVYLAFHVVTPNQILDLDTRALWRIVTRKCRFQEHHYTAICGGACSTPRSVNANVSGCGNSNVDIQQFRALQCAEGYEPDVYSHVCQGPFQGWADCDGSGTPKAQVYYNCSVSCSNTTCT</sequence>
<dbReference type="SUPFAM" id="SSF51126">
    <property type="entry name" value="Pectin lyase-like"/>
    <property type="match status" value="2"/>
</dbReference>
<reference evidence="2" key="1">
    <citation type="submission" date="2022-11" db="EMBL/GenBank/DDBJ databases">
        <authorList>
            <person name="Morgan W.R."/>
            <person name="Tartar A."/>
        </authorList>
    </citation>
    <scope>NUCLEOTIDE SEQUENCE</scope>
    <source>
        <strain evidence="2">ARSEF 373</strain>
    </source>
</reference>
<dbReference type="PANTHER" id="PTHR36453">
    <property type="entry name" value="SECRETED PROTEIN-RELATED"/>
    <property type="match status" value="1"/>
</dbReference>
<protein>
    <submittedName>
        <fullName evidence="2">Uncharacterized protein</fullName>
    </submittedName>
</protein>
<name>A0AAV2YHK5_9STRA</name>
<evidence type="ECO:0000313" key="2">
    <source>
        <dbReference type="EMBL" id="DAZ92539.1"/>
    </source>
</evidence>
<dbReference type="InterPro" id="IPR011050">
    <property type="entry name" value="Pectin_lyase_fold/virulence"/>
</dbReference>
<dbReference type="EMBL" id="DAKRPA010000435">
    <property type="protein sequence ID" value="DAZ92539.1"/>
    <property type="molecule type" value="Genomic_DNA"/>
</dbReference>
<keyword evidence="1" id="KW-0732">Signal</keyword>
<evidence type="ECO:0000256" key="1">
    <source>
        <dbReference type="SAM" id="SignalP"/>
    </source>
</evidence>
<reference evidence="2" key="2">
    <citation type="journal article" date="2023" name="Microbiol Resour">
        <title>Decontamination and Annotation of the Draft Genome Sequence of the Oomycete Lagenidium giganteum ARSEF 373.</title>
        <authorList>
            <person name="Morgan W.R."/>
            <person name="Tartar A."/>
        </authorList>
    </citation>
    <scope>NUCLEOTIDE SEQUENCE</scope>
    <source>
        <strain evidence="2">ARSEF 373</strain>
    </source>
</reference>
<dbReference type="Gene3D" id="2.160.20.10">
    <property type="entry name" value="Single-stranded right-handed beta-helix, Pectin lyase-like"/>
    <property type="match status" value="1"/>
</dbReference>
<dbReference type="Proteomes" id="UP001146120">
    <property type="component" value="Unassembled WGS sequence"/>
</dbReference>
<gene>
    <name evidence="2" type="ORF">N0F65_012769</name>
</gene>
<dbReference type="PANTHER" id="PTHR36453:SF1">
    <property type="entry name" value="RIGHT HANDED BETA HELIX DOMAIN-CONTAINING PROTEIN"/>
    <property type="match status" value="1"/>
</dbReference>
<keyword evidence="3" id="KW-1185">Reference proteome</keyword>
<evidence type="ECO:0000313" key="3">
    <source>
        <dbReference type="Proteomes" id="UP001146120"/>
    </source>
</evidence>
<dbReference type="AlphaFoldDB" id="A0AAV2YHK5"/>
<dbReference type="InterPro" id="IPR012334">
    <property type="entry name" value="Pectin_lyas_fold"/>
</dbReference>
<feature type="chain" id="PRO_5043618234" evidence="1">
    <location>
        <begin position="46"/>
        <end position="958"/>
    </location>
</feature>